<evidence type="ECO:0000313" key="2">
    <source>
        <dbReference type="EMBL" id="MBD2504886.1"/>
    </source>
</evidence>
<name>A0ABR8DD39_9NOST</name>
<proteinExistence type="predicted"/>
<keyword evidence="1" id="KW-0812">Transmembrane</keyword>
<reference evidence="2 3" key="1">
    <citation type="journal article" date="2020" name="ISME J.">
        <title>Comparative genomics reveals insights into cyanobacterial evolution and habitat adaptation.</title>
        <authorList>
            <person name="Chen M.Y."/>
            <person name="Teng W.K."/>
            <person name="Zhao L."/>
            <person name="Hu C.X."/>
            <person name="Zhou Y.K."/>
            <person name="Han B.P."/>
            <person name="Song L.R."/>
            <person name="Shu W.S."/>
        </authorList>
    </citation>
    <scope>NUCLEOTIDE SEQUENCE [LARGE SCALE GENOMIC DNA]</scope>
    <source>
        <strain evidence="2 3">FACHB-119</strain>
    </source>
</reference>
<organism evidence="2 3">
    <name type="scientific">Anabaena azotica FACHB-119</name>
    <dbReference type="NCBI Taxonomy" id="947527"/>
    <lineage>
        <taxon>Bacteria</taxon>
        <taxon>Bacillati</taxon>
        <taxon>Cyanobacteriota</taxon>
        <taxon>Cyanophyceae</taxon>
        <taxon>Nostocales</taxon>
        <taxon>Nostocaceae</taxon>
        <taxon>Anabaena</taxon>
        <taxon>Anabaena azotica</taxon>
    </lineage>
</organism>
<evidence type="ECO:0000313" key="3">
    <source>
        <dbReference type="Proteomes" id="UP000661112"/>
    </source>
</evidence>
<comment type="caution">
    <text evidence="2">The sequence shown here is derived from an EMBL/GenBank/DDBJ whole genome shotgun (WGS) entry which is preliminary data.</text>
</comment>
<keyword evidence="1" id="KW-1133">Transmembrane helix</keyword>
<dbReference type="Proteomes" id="UP000661112">
    <property type="component" value="Unassembled WGS sequence"/>
</dbReference>
<protein>
    <submittedName>
        <fullName evidence="2">Uncharacterized protein</fullName>
    </submittedName>
</protein>
<dbReference type="RefSeq" id="WP_190479117.1">
    <property type="nucleotide sequence ID" value="NZ_JACJSG010000062.1"/>
</dbReference>
<gene>
    <name evidence="2" type="ORF">H6G83_30530</name>
</gene>
<keyword evidence="3" id="KW-1185">Reference proteome</keyword>
<sequence length="52" mass="5826">MELLSLGAEWAIAVLHRSAIAPIIICIITLINSYYFAFSFVFYCLILLVTMG</sequence>
<dbReference type="EMBL" id="JACJSG010000062">
    <property type="protein sequence ID" value="MBD2504886.1"/>
    <property type="molecule type" value="Genomic_DNA"/>
</dbReference>
<accession>A0ABR8DD39</accession>
<evidence type="ECO:0000256" key="1">
    <source>
        <dbReference type="SAM" id="Phobius"/>
    </source>
</evidence>
<feature type="transmembrane region" description="Helical" evidence="1">
    <location>
        <begin position="20"/>
        <end position="49"/>
    </location>
</feature>
<keyword evidence="1" id="KW-0472">Membrane</keyword>